<dbReference type="PROSITE" id="PS00159">
    <property type="entry name" value="ALDOLASE_KDPG_KHG_1"/>
    <property type="match status" value="1"/>
</dbReference>
<dbReference type="NCBIfam" id="TIGR01182">
    <property type="entry name" value="eda"/>
    <property type="match status" value="1"/>
</dbReference>
<evidence type="ECO:0000256" key="5">
    <source>
        <dbReference type="ARBA" id="ARBA00013063"/>
    </source>
</evidence>
<dbReference type="PROSITE" id="PS00160">
    <property type="entry name" value="ALDOLASE_KDPG_KHG_2"/>
    <property type="match status" value="1"/>
</dbReference>
<dbReference type="NCBIfam" id="NF004325">
    <property type="entry name" value="PRK05718.1"/>
    <property type="match status" value="1"/>
</dbReference>
<dbReference type="SUPFAM" id="SSF51569">
    <property type="entry name" value="Aldolase"/>
    <property type="match status" value="1"/>
</dbReference>
<dbReference type="Pfam" id="PF01081">
    <property type="entry name" value="Aldolase"/>
    <property type="match status" value="1"/>
</dbReference>
<evidence type="ECO:0000256" key="7">
    <source>
        <dbReference type="ARBA" id="ARBA00023270"/>
    </source>
</evidence>
<evidence type="ECO:0000256" key="4">
    <source>
        <dbReference type="ARBA" id="ARBA00011233"/>
    </source>
</evidence>
<sequence>MSNNVLSPQEIMTLSPIIPVIEIEDVSQSIDLANALIAGGINVLEITLRTPAAMDAISLLAKEVPSAVVGAGTVLNPNDLAKVRDAGASFAISPGCTDSLLQSAKDINFPLIPGVSTGSEIMNGLDLGYTHFKLFPATSVGGIPLLKSFSGPFQQAKFCPTGGINENNYLDFLALENVLCAGGSWVAPTKLVKSGDFNKITEITASALAKFKN</sequence>
<reference evidence="9 10" key="1">
    <citation type="submission" date="2019-03" db="EMBL/GenBank/DDBJ databases">
        <title>Genomic Encyclopedia of Type Strains, Phase IV (KMG-IV): sequencing the most valuable type-strain genomes for metagenomic binning, comparative biology and taxonomic classification.</title>
        <authorList>
            <person name="Goeker M."/>
        </authorList>
    </citation>
    <scope>NUCLEOTIDE SEQUENCE [LARGE SCALE GENOMIC DNA]</scope>
    <source>
        <strain evidence="9 10">DSM 24830</strain>
    </source>
</reference>
<evidence type="ECO:0000256" key="2">
    <source>
        <dbReference type="ARBA" id="ARBA00004736"/>
    </source>
</evidence>
<name>A0A4R1ETM6_9GAMM</name>
<dbReference type="RefSeq" id="WP_131907633.1">
    <property type="nucleotide sequence ID" value="NZ_BAAAFU010000007.1"/>
</dbReference>
<dbReference type="PANTHER" id="PTHR30246:SF1">
    <property type="entry name" value="2-DEHYDRO-3-DEOXY-6-PHOSPHOGALACTONATE ALDOLASE-RELATED"/>
    <property type="match status" value="1"/>
</dbReference>
<evidence type="ECO:0000256" key="8">
    <source>
        <dbReference type="ARBA" id="ARBA00023277"/>
    </source>
</evidence>
<evidence type="ECO:0000256" key="6">
    <source>
        <dbReference type="ARBA" id="ARBA00023239"/>
    </source>
</evidence>
<dbReference type="Proteomes" id="UP000294887">
    <property type="component" value="Unassembled WGS sequence"/>
</dbReference>
<dbReference type="OrthoDB" id="9805177at2"/>
<keyword evidence="6" id="KW-0456">Lyase</keyword>
<proteinExistence type="inferred from homology"/>
<keyword evidence="7" id="KW-0704">Schiff base</keyword>
<protein>
    <recommendedName>
        <fullName evidence="5">2-dehydro-3-deoxy-phosphogluconate aldolase</fullName>
        <ecNumber evidence="5">4.1.2.14</ecNumber>
    </recommendedName>
</protein>
<comment type="caution">
    <text evidence="9">The sequence shown here is derived from an EMBL/GenBank/DDBJ whole genome shotgun (WGS) entry which is preliminary data.</text>
</comment>
<dbReference type="InterPro" id="IPR031337">
    <property type="entry name" value="KDPG/KHG_AS_1"/>
</dbReference>
<organism evidence="9 10">
    <name type="scientific">Cocleimonas flava</name>
    <dbReference type="NCBI Taxonomy" id="634765"/>
    <lineage>
        <taxon>Bacteria</taxon>
        <taxon>Pseudomonadati</taxon>
        <taxon>Pseudomonadota</taxon>
        <taxon>Gammaproteobacteria</taxon>
        <taxon>Thiotrichales</taxon>
        <taxon>Thiotrichaceae</taxon>
        <taxon>Cocleimonas</taxon>
    </lineage>
</organism>
<dbReference type="GO" id="GO:0008675">
    <property type="term" value="F:2-dehydro-3-deoxy-phosphogluconate aldolase activity"/>
    <property type="evidence" value="ECO:0007669"/>
    <property type="project" value="UniProtKB-EC"/>
</dbReference>
<dbReference type="PANTHER" id="PTHR30246">
    <property type="entry name" value="2-KETO-3-DEOXY-6-PHOSPHOGLUCONATE ALDOLASE"/>
    <property type="match status" value="1"/>
</dbReference>
<comment type="pathway">
    <text evidence="2">Carbohydrate acid metabolism; 2-dehydro-3-deoxy-D-gluconate degradation; D-glyceraldehyde 3-phosphate and pyruvate from 2-dehydro-3-deoxy-D-gluconate: step 2/2.</text>
</comment>
<comment type="similarity">
    <text evidence="3">Belongs to the KHG/KDPG aldolase family.</text>
</comment>
<gene>
    <name evidence="9" type="ORF">EV695_3892</name>
</gene>
<dbReference type="InterPro" id="IPR031338">
    <property type="entry name" value="KDPG/KHG_AS_2"/>
</dbReference>
<comment type="catalytic activity">
    <reaction evidence="1">
        <text>2-dehydro-3-deoxy-6-phospho-D-gluconate = D-glyceraldehyde 3-phosphate + pyruvate</text>
        <dbReference type="Rhea" id="RHEA:17089"/>
        <dbReference type="ChEBI" id="CHEBI:15361"/>
        <dbReference type="ChEBI" id="CHEBI:57569"/>
        <dbReference type="ChEBI" id="CHEBI:59776"/>
        <dbReference type="EC" id="4.1.2.14"/>
    </reaction>
</comment>
<evidence type="ECO:0000313" key="9">
    <source>
        <dbReference type="EMBL" id="TCJ83154.1"/>
    </source>
</evidence>
<evidence type="ECO:0000256" key="1">
    <source>
        <dbReference type="ARBA" id="ARBA00000654"/>
    </source>
</evidence>
<evidence type="ECO:0000256" key="3">
    <source>
        <dbReference type="ARBA" id="ARBA00006906"/>
    </source>
</evidence>
<dbReference type="EC" id="4.1.2.14" evidence="5"/>
<dbReference type="InterPro" id="IPR013785">
    <property type="entry name" value="Aldolase_TIM"/>
</dbReference>
<evidence type="ECO:0000313" key="10">
    <source>
        <dbReference type="Proteomes" id="UP000294887"/>
    </source>
</evidence>
<dbReference type="Gene3D" id="3.20.20.70">
    <property type="entry name" value="Aldolase class I"/>
    <property type="match status" value="1"/>
</dbReference>
<dbReference type="CDD" id="cd00452">
    <property type="entry name" value="KDPG_aldolase"/>
    <property type="match status" value="1"/>
</dbReference>
<accession>A0A4R1ETM6</accession>
<dbReference type="InterPro" id="IPR000887">
    <property type="entry name" value="Aldlse_KDPG_KHG"/>
</dbReference>
<comment type="subunit">
    <text evidence="4">Homotrimer.</text>
</comment>
<keyword evidence="8" id="KW-0119">Carbohydrate metabolism</keyword>
<dbReference type="AlphaFoldDB" id="A0A4R1ETM6"/>
<dbReference type="EMBL" id="SMFQ01000005">
    <property type="protein sequence ID" value="TCJ83154.1"/>
    <property type="molecule type" value="Genomic_DNA"/>
</dbReference>
<keyword evidence="10" id="KW-1185">Reference proteome</keyword>